<dbReference type="InterPro" id="IPR029063">
    <property type="entry name" value="SAM-dependent_MTases_sf"/>
</dbReference>
<dbReference type="InterPro" id="IPR040758">
    <property type="entry name" value="PrmC_N"/>
</dbReference>
<comment type="function">
    <text evidence="5">Methylates the class 1 translation termination release factors RF1/PrfA and RF2/PrfB on the glutamine residue of the universally conserved GGQ motif.</text>
</comment>
<accession>A0A0D8BTQ4</accession>
<gene>
    <name evidence="5 8" type="primary">prmC</name>
    <name evidence="8" type="ORF">LG52_3467</name>
</gene>
<dbReference type="PANTHER" id="PTHR18895">
    <property type="entry name" value="HEMK METHYLTRANSFERASE"/>
    <property type="match status" value="1"/>
</dbReference>
<dbReference type="Pfam" id="PF05175">
    <property type="entry name" value="MTS"/>
    <property type="match status" value="1"/>
</dbReference>
<protein>
    <recommendedName>
        <fullName evidence="5">Release factor glutamine methyltransferase</fullName>
        <shortName evidence="5">RF MTase</shortName>
        <ecNumber evidence="5">2.1.1.297</ecNumber>
    </recommendedName>
    <alternativeName>
        <fullName evidence="5">N5-glutamine methyltransferase PrmC</fullName>
    </alternativeName>
    <alternativeName>
        <fullName evidence="5">Protein-(glutamine-N5) MTase PrmC</fullName>
    </alternativeName>
    <alternativeName>
        <fullName evidence="5">Protein-glutamine N-methyltransferase PrmC</fullName>
    </alternativeName>
</protein>
<dbReference type="InterPro" id="IPR002052">
    <property type="entry name" value="DNA_methylase_N6_adenine_CS"/>
</dbReference>
<evidence type="ECO:0000313" key="8">
    <source>
        <dbReference type="EMBL" id="KJE26742.1"/>
    </source>
</evidence>
<dbReference type="RefSeq" id="WP_044732840.1">
    <property type="nucleotide sequence ID" value="NZ_JYBP01000003.1"/>
</dbReference>
<evidence type="ECO:0000259" key="6">
    <source>
        <dbReference type="Pfam" id="PF05175"/>
    </source>
</evidence>
<dbReference type="EMBL" id="JYBP01000003">
    <property type="protein sequence ID" value="KJE26742.1"/>
    <property type="molecule type" value="Genomic_DNA"/>
</dbReference>
<dbReference type="Pfam" id="PF17827">
    <property type="entry name" value="PrmC_N"/>
    <property type="match status" value="1"/>
</dbReference>
<dbReference type="CDD" id="cd02440">
    <property type="entry name" value="AdoMet_MTases"/>
    <property type="match status" value="1"/>
</dbReference>
<reference evidence="8 9" key="1">
    <citation type="submission" date="2015-01" db="EMBL/GenBank/DDBJ databases">
        <authorList>
            <person name="Filippidou S."/>
            <person name="Jeanneret N."/>
            <person name="Russel-Delif L."/>
            <person name="Junier T."/>
            <person name="Wunderlin T."/>
            <person name="Molina V."/>
            <person name="Johnson S.L."/>
            <person name="Davenport K.W."/>
            <person name="Chain P.S."/>
            <person name="Dorador C."/>
            <person name="Junier P."/>
        </authorList>
    </citation>
    <scope>NUCLEOTIDE SEQUENCE [LARGE SCALE GENOMIC DNA]</scope>
    <source>
        <strain evidence="8 9">Et7/4</strain>
    </source>
</reference>
<evidence type="ECO:0000256" key="3">
    <source>
        <dbReference type="ARBA" id="ARBA00022691"/>
    </source>
</evidence>
<feature type="binding site" evidence="5">
    <location>
        <begin position="192"/>
        <end position="195"/>
    </location>
    <ligand>
        <name>substrate</name>
    </ligand>
</feature>
<dbReference type="PANTHER" id="PTHR18895:SF74">
    <property type="entry name" value="MTRF1L RELEASE FACTOR GLUTAMINE METHYLTRANSFERASE"/>
    <property type="match status" value="1"/>
</dbReference>
<feature type="binding site" evidence="5">
    <location>
        <position position="148"/>
    </location>
    <ligand>
        <name>S-adenosyl-L-methionine</name>
        <dbReference type="ChEBI" id="CHEBI:59789"/>
    </ligand>
</feature>
<feature type="binding site" evidence="5">
    <location>
        <begin position="125"/>
        <end position="129"/>
    </location>
    <ligand>
        <name>S-adenosyl-L-methionine</name>
        <dbReference type="ChEBI" id="CHEBI:59789"/>
    </ligand>
</feature>
<evidence type="ECO:0000259" key="7">
    <source>
        <dbReference type="Pfam" id="PF17827"/>
    </source>
</evidence>
<comment type="caution">
    <text evidence="8">The sequence shown here is derived from an EMBL/GenBank/DDBJ whole genome shotgun (WGS) entry which is preliminary data.</text>
</comment>
<name>A0A0D8BTQ4_GEOKU</name>
<feature type="binding site" evidence="5">
    <location>
        <position position="192"/>
    </location>
    <ligand>
        <name>S-adenosyl-L-methionine</name>
        <dbReference type="ChEBI" id="CHEBI:59789"/>
    </ligand>
</feature>
<comment type="catalytic activity">
    <reaction evidence="4 5">
        <text>L-glutaminyl-[peptide chain release factor] + S-adenosyl-L-methionine = N(5)-methyl-L-glutaminyl-[peptide chain release factor] + S-adenosyl-L-homocysteine + H(+)</text>
        <dbReference type="Rhea" id="RHEA:42896"/>
        <dbReference type="Rhea" id="RHEA-COMP:10271"/>
        <dbReference type="Rhea" id="RHEA-COMP:10272"/>
        <dbReference type="ChEBI" id="CHEBI:15378"/>
        <dbReference type="ChEBI" id="CHEBI:30011"/>
        <dbReference type="ChEBI" id="CHEBI:57856"/>
        <dbReference type="ChEBI" id="CHEBI:59789"/>
        <dbReference type="ChEBI" id="CHEBI:61891"/>
        <dbReference type="EC" id="2.1.1.297"/>
    </reaction>
</comment>
<keyword evidence="2 5" id="KW-0808">Transferase</keyword>
<sequence>MRRNVHEVLAWASSFLRAHGKEERTAEWLLCHHLGTDRAGLFARWREPVDEAVYERFAAAVRRHAVDHVPIQYLIGYESFYGRPFLVNRHVLIPRPETEELVLGVLKRVSRLFAGRKRIDVVDVGTGSGAIAVTLALENKALSVTATDISDEALAVARENARRLGANVSFLCGDLLQPIIAMERTVDVVVSNPPYIPETDAAMLSPVVKHYEPHTALFGGRDGLDFYRRFARELPLVLGAPALAAFEVGAGQGQAVAALLAAAFPEAKVEVDFDLNGKDRMVYMTRPKNGKKC</sequence>
<dbReference type="InterPro" id="IPR004556">
    <property type="entry name" value="HemK-like"/>
</dbReference>
<dbReference type="NCBIfam" id="TIGR00536">
    <property type="entry name" value="hemK_fam"/>
    <property type="match status" value="1"/>
</dbReference>
<dbReference type="PROSITE" id="PS00092">
    <property type="entry name" value="N6_MTASE"/>
    <property type="match status" value="1"/>
</dbReference>
<evidence type="ECO:0000256" key="4">
    <source>
        <dbReference type="ARBA" id="ARBA00048391"/>
    </source>
</evidence>
<dbReference type="HAMAP" id="MF_02126">
    <property type="entry name" value="RF_methyltr_PrmC"/>
    <property type="match status" value="1"/>
</dbReference>
<dbReference type="PATRIC" id="fig|1462.6.peg.3816"/>
<evidence type="ECO:0000256" key="2">
    <source>
        <dbReference type="ARBA" id="ARBA00022679"/>
    </source>
</evidence>
<evidence type="ECO:0000256" key="1">
    <source>
        <dbReference type="ARBA" id="ARBA00022603"/>
    </source>
</evidence>
<dbReference type="Proteomes" id="UP000032522">
    <property type="component" value="Unassembled WGS sequence"/>
</dbReference>
<dbReference type="Gene3D" id="3.40.50.150">
    <property type="entry name" value="Vaccinia Virus protein VP39"/>
    <property type="match status" value="1"/>
</dbReference>
<comment type="similarity">
    <text evidence="5">Belongs to the protein N5-glutamine methyltransferase family. PrmC subfamily.</text>
</comment>
<keyword evidence="1 5" id="KW-0489">Methyltransferase</keyword>
<dbReference type="InterPro" id="IPR050320">
    <property type="entry name" value="N5-glutamine_MTase"/>
</dbReference>
<dbReference type="GO" id="GO:0003676">
    <property type="term" value="F:nucleic acid binding"/>
    <property type="evidence" value="ECO:0007669"/>
    <property type="project" value="InterPro"/>
</dbReference>
<dbReference type="InterPro" id="IPR019874">
    <property type="entry name" value="RF_methyltr_PrmC"/>
</dbReference>
<evidence type="ECO:0000313" key="9">
    <source>
        <dbReference type="Proteomes" id="UP000032522"/>
    </source>
</evidence>
<feature type="domain" description="Release factor glutamine methyltransferase N-terminal" evidence="7">
    <location>
        <begin position="7"/>
        <end position="76"/>
    </location>
</feature>
<comment type="caution">
    <text evidence="5">Lacks conserved residue(s) required for the propagation of feature annotation.</text>
</comment>
<dbReference type="GO" id="GO:0102559">
    <property type="term" value="F:peptide chain release factor N(5)-glutamine methyltransferase activity"/>
    <property type="evidence" value="ECO:0007669"/>
    <property type="project" value="UniProtKB-EC"/>
</dbReference>
<dbReference type="SUPFAM" id="SSF53335">
    <property type="entry name" value="S-adenosyl-L-methionine-dependent methyltransferases"/>
    <property type="match status" value="1"/>
</dbReference>
<feature type="domain" description="Methyltransferase small" evidence="6">
    <location>
        <begin position="118"/>
        <end position="197"/>
    </location>
</feature>
<dbReference type="AlphaFoldDB" id="A0A0D8BTQ4"/>
<dbReference type="GO" id="GO:0032259">
    <property type="term" value="P:methylation"/>
    <property type="evidence" value="ECO:0007669"/>
    <property type="project" value="UniProtKB-KW"/>
</dbReference>
<organism evidence="8 9">
    <name type="scientific">Geobacillus kaustophilus</name>
    <dbReference type="NCBI Taxonomy" id="1462"/>
    <lineage>
        <taxon>Bacteria</taxon>
        <taxon>Bacillati</taxon>
        <taxon>Bacillota</taxon>
        <taxon>Bacilli</taxon>
        <taxon>Bacillales</taxon>
        <taxon>Anoxybacillaceae</taxon>
        <taxon>Geobacillus</taxon>
        <taxon>Geobacillus thermoleovorans group</taxon>
    </lineage>
</organism>
<dbReference type="NCBIfam" id="TIGR03534">
    <property type="entry name" value="RF_mod_PrmC"/>
    <property type="match status" value="1"/>
</dbReference>
<dbReference type="OrthoDB" id="9800643at2"/>
<dbReference type="EC" id="2.1.1.297" evidence="5"/>
<evidence type="ECO:0000256" key="5">
    <source>
        <dbReference type="HAMAP-Rule" id="MF_02126"/>
    </source>
</evidence>
<keyword evidence="3 5" id="KW-0949">S-adenosyl-L-methionine</keyword>
<proteinExistence type="inferred from homology"/>
<dbReference type="Gene3D" id="1.10.8.10">
    <property type="entry name" value="DNA helicase RuvA subunit, C-terminal domain"/>
    <property type="match status" value="1"/>
</dbReference>
<dbReference type="InterPro" id="IPR007848">
    <property type="entry name" value="Small_mtfrase_dom"/>
</dbReference>